<dbReference type="PROSITE" id="PS01304">
    <property type="entry name" value="UBIH"/>
    <property type="match status" value="1"/>
</dbReference>
<reference evidence="10" key="1">
    <citation type="journal article" date="2019" name="Int. J. Syst. Evol. Microbiol.">
        <title>The Global Catalogue of Microorganisms (GCM) 10K type strain sequencing project: providing services to taxonomists for standard genome sequencing and annotation.</title>
        <authorList>
            <consortium name="The Broad Institute Genomics Platform"/>
            <consortium name="The Broad Institute Genome Sequencing Center for Infectious Disease"/>
            <person name="Wu L."/>
            <person name="Ma J."/>
        </authorList>
    </citation>
    <scope>NUCLEOTIDE SEQUENCE [LARGE SCALE GENOMIC DNA]</scope>
    <source>
        <strain evidence="10">JCM 17551</strain>
    </source>
</reference>
<protein>
    <submittedName>
        <fullName evidence="9">2-octaprenyl-3-methyl-6-methoxy-1,4-benzoquinol hydroxylase</fullName>
    </submittedName>
</protein>
<sequence length="421" mass="46001">MDAVSESYDVAIVGGGLVGATLALLLAEKGHSIALIEAGAFDSEVPETANDQDGHFDPRVVALTQASEILFKNLGIWASVAQNRVCPYQTMAVWDGDGTGEIVFHAHEANADHLGVIVENSLLLAHLRQALMKSGTVKLLSNTKVSQLGPMAEHQGQGVRFLGLNDGRVIATKVLVAADGALSAVRSMASFAMREWSYNHQAIVTTVRTEQPHQFTARQVFMKEGPLAYLPLQTHQGDDHYCSIVWSQEPERAEALMALSDQAFCEEIGKALEYRLGHVTQVDQRFSIPLRQRHAKQYTKERIALIGDAAHTIHPLAGQGVNLGLLDAAVLAEELLRSLDAGLDPGSDRTLKRYQRRRMGHNLSMMAVMESFKQLFAESAPPVRFFRNAGMSLLNQHPLLKRSILTRAMGLEGDLPAMAKA</sequence>
<keyword evidence="4" id="KW-0285">Flavoprotein</keyword>
<keyword evidence="7" id="KW-0503">Monooxygenase</keyword>
<keyword evidence="10" id="KW-1185">Reference proteome</keyword>
<evidence type="ECO:0000256" key="5">
    <source>
        <dbReference type="ARBA" id="ARBA00022827"/>
    </source>
</evidence>
<dbReference type="RefSeq" id="WP_344800946.1">
    <property type="nucleotide sequence ID" value="NZ_BAABBN010000017.1"/>
</dbReference>
<dbReference type="PRINTS" id="PR00420">
    <property type="entry name" value="RNGMNOXGNASE"/>
</dbReference>
<dbReference type="InterPro" id="IPR018168">
    <property type="entry name" value="Ubi_Hdrlase_CS"/>
</dbReference>
<dbReference type="PANTHER" id="PTHR43876">
    <property type="entry name" value="UBIQUINONE BIOSYNTHESIS MONOOXYGENASE COQ6, MITOCHONDRIAL"/>
    <property type="match status" value="1"/>
</dbReference>
<keyword evidence="6" id="KW-0560">Oxidoreductase</keyword>
<dbReference type="PANTHER" id="PTHR43876:SF7">
    <property type="entry name" value="UBIQUINONE BIOSYNTHESIS MONOOXYGENASE COQ6, MITOCHONDRIAL"/>
    <property type="match status" value="1"/>
</dbReference>
<dbReference type="EMBL" id="BAABBN010000017">
    <property type="protein sequence ID" value="GAA3944456.1"/>
    <property type="molecule type" value="Genomic_DNA"/>
</dbReference>
<dbReference type="SUPFAM" id="SSF51905">
    <property type="entry name" value="FAD/NAD(P)-binding domain"/>
    <property type="match status" value="1"/>
</dbReference>
<dbReference type="InterPro" id="IPR002938">
    <property type="entry name" value="FAD-bd"/>
</dbReference>
<organism evidence="9 10">
    <name type="scientific">Litoribacillus peritrichatus</name>
    <dbReference type="NCBI Taxonomy" id="718191"/>
    <lineage>
        <taxon>Bacteria</taxon>
        <taxon>Pseudomonadati</taxon>
        <taxon>Pseudomonadota</taxon>
        <taxon>Gammaproteobacteria</taxon>
        <taxon>Oceanospirillales</taxon>
        <taxon>Oceanospirillaceae</taxon>
        <taxon>Litoribacillus</taxon>
    </lineage>
</organism>
<evidence type="ECO:0000256" key="2">
    <source>
        <dbReference type="ARBA" id="ARBA00004749"/>
    </source>
</evidence>
<evidence type="ECO:0000256" key="6">
    <source>
        <dbReference type="ARBA" id="ARBA00023002"/>
    </source>
</evidence>
<evidence type="ECO:0000313" key="10">
    <source>
        <dbReference type="Proteomes" id="UP001501565"/>
    </source>
</evidence>
<evidence type="ECO:0000256" key="7">
    <source>
        <dbReference type="ARBA" id="ARBA00023033"/>
    </source>
</evidence>
<evidence type="ECO:0000256" key="1">
    <source>
        <dbReference type="ARBA" id="ARBA00001974"/>
    </source>
</evidence>
<proteinExistence type="inferred from homology"/>
<dbReference type="Proteomes" id="UP001501565">
    <property type="component" value="Unassembled WGS sequence"/>
</dbReference>
<comment type="pathway">
    <text evidence="2">Cofactor biosynthesis; ubiquinone biosynthesis.</text>
</comment>
<comment type="similarity">
    <text evidence="3">Belongs to the UbiH/COQ6 family.</text>
</comment>
<dbReference type="NCBIfam" id="TIGR01988">
    <property type="entry name" value="Ubi-OHases"/>
    <property type="match status" value="1"/>
</dbReference>
<dbReference type="InterPro" id="IPR036188">
    <property type="entry name" value="FAD/NAD-bd_sf"/>
</dbReference>
<gene>
    <name evidence="9" type="ORF">GCM10022277_45200</name>
</gene>
<dbReference type="InterPro" id="IPR010971">
    <property type="entry name" value="UbiH/COQ6"/>
</dbReference>
<comment type="caution">
    <text evidence="9">The sequence shown here is derived from an EMBL/GenBank/DDBJ whole genome shotgun (WGS) entry which is preliminary data.</text>
</comment>
<dbReference type="Gene3D" id="3.50.50.60">
    <property type="entry name" value="FAD/NAD(P)-binding domain"/>
    <property type="match status" value="2"/>
</dbReference>
<evidence type="ECO:0000256" key="4">
    <source>
        <dbReference type="ARBA" id="ARBA00022630"/>
    </source>
</evidence>
<evidence type="ECO:0000313" key="9">
    <source>
        <dbReference type="EMBL" id="GAA3944456.1"/>
    </source>
</evidence>
<keyword evidence="5" id="KW-0274">FAD</keyword>
<accession>A0ABP7NE32</accession>
<evidence type="ECO:0000259" key="8">
    <source>
        <dbReference type="Pfam" id="PF01494"/>
    </source>
</evidence>
<evidence type="ECO:0000256" key="3">
    <source>
        <dbReference type="ARBA" id="ARBA00005349"/>
    </source>
</evidence>
<dbReference type="InterPro" id="IPR051205">
    <property type="entry name" value="UbiH/COQ6_monooxygenase"/>
</dbReference>
<feature type="domain" description="FAD-binding" evidence="8">
    <location>
        <begin position="8"/>
        <end position="359"/>
    </location>
</feature>
<dbReference type="Pfam" id="PF01494">
    <property type="entry name" value="FAD_binding_3"/>
    <property type="match status" value="1"/>
</dbReference>
<name>A0ABP7NE32_9GAMM</name>
<comment type="cofactor">
    <cofactor evidence="1">
        <name>FAD</name>
        <dbReference type="ChEBI" id="CHEBI:57692"/>
    </cofactor>
</comment>